<dbReference type="InterPro" id="IPR006076">
    <property type="entry name" value="FAD-dep_OxRdtase"/>
</dbReference>
<dbReference type="Gene3D" id="3.30.9.10">
    <property type="entry name" value="D-Amino Acid Oxidase, subunit A, domain 2"/>
    <property type="match status" value="1"/>
</dbReference>
<evidence type="ECO:0000256" key="5">
    <source>
        <dbReference type="ARBA" id="ARBA00023002"/>
    </source>
</evidence>
<dbReference type="PANTHER" id="PTHR10961:SF46">
    <property type="entry name" value="PEROXISOMAL SARCOSINE OXIDASE"/>
    <property type="match status" value="1"/>
</dbReference>
<dbReference type="InterPro" id="IPR036188">
    <property type="entry name" value="FAD/NAD-bd_sf"/>
</dbReference>
<dbReference type="GO" id="GO:0050660">
    <property type="term" value="F:flavin adenine dinucleotide binding"/>
    <property type="evidence" value="ECO:0007669"/>
    <property type="project" value="InterPro"/>
</dbReference>
<dbReference type="GO" id="GO:0005777">
    <property type="term" value="C:peroxisome"/>
    <property type="evidence" value="ECO:0007669"/>
    <property type="project" value="TreeGrafter"/>
</dbReference>
<evidence type="ECO:0000256" key="2">
    <source>
        <dbReference type="ARBA" id="ARBA00010989"/>
    </source>
</evidence>
<dbReference type="PANTHER" id="PTHR10961">
    <property type="entry name" value="PEROXISOMAL SARCOSINE OXIDASE"/>
    <property type="match status" value="1"/>
</dbReference>
<keyword evidence="5" id="KW-0560">Oxidoreductase</keyword>
<evidence type="ECO:0000256" key="3">
    <source>
        <dbReference type="ARBA" id="ARBA00022630"/>
    </source>
</evidence>
<dbReference type="EMBL" id="CACVKT020007820">
    <property type="protein sequence ID" value="CAC5410905.1"/>
    <property type="molecule type" value="Genomic_DNA"/>
</dbReference>
<organism evidence="7 8">
    <name type="scientific">Mytilus coruscus</name>
    <name type="common">Sea mussel</name>
    <dbReference type="NCBI Taxonomy" id="42192"/>
    <lineage>
        <taxon>Eukaryota</taxon>
        <taxon>Metazoa</taxon>
        <taxon>Spiralia</taxon>
        <taxon>Lophotrochozoa</taxon>
        <taxon>Mollusca</taxon>
        <taxon>Bivalvia</taxon>
        <taxon>Autobranchia</taxon>
        <taxon>Pteriomorphia</taxon>
        <taxon>Mytilida</taxon>
        <taxon>Mytiloidea</taxon>
        <taxon>Mytilidae</taxon>
        <taxon>Mytilinae</taxon>
        <taxon>Mytilus</taxon>
    </lineage>
</organism>
<dbReference type="SUPFAM" id="SSF51905">
    <property type="entry name" value="FAD/NAD(P)-binding domain"/>
    <property type="match status" value="1"/>
</dbReference>
<keyword evidence="3" id="KW-0285">Flavoprotein</keyword>
<evidence type="ECO:0000256" key="1">
    <source>
        <dbReference type="ARBA" id="ARBA00001974"/>
    </source>
</evidence>
<dbReference type="Pfam" id="PF01266">
    <property type="entry name" value="DAO"/>
    <property type="match status" value="1"/>
</dbReference>
<evidence type="ECO:0000313" key="7">
    <source>
        <dbReference type="EMBL" id="CAC5410905.1"/>
    </source>
</evidence>
<gene>
    <name evidence="7" type="ORF">MCOR_44056</name>
</gene>
<name>A0A6J8DSJ1_MYTCO</name>
<evidence type="ECO:0000256" key="4">
    <source>
        <dbReference type="ARBA" id="ARBA00022827"/>
    </source>
</evidence>
<evidence type="ECO:0000313" key="8">
    <source>
        <dbReference type="Proteomes" id="UP000507470"/>
    </source>
</evidence>
<comment type="cofactor">
    <cofactor evidence="1">
        <name>FAD</name>
        <dbReference type="ChEBI" id="CHEBI:57692"/>
    </cofactor>
</comment>
<evidence type="ECO:0000259" key="6">
    <source>
        <dbReference type="Pfam" id="PF01266"/>
    </source>
</evidence>
<dbReference type="GO" id="GO:0050031">
    <property type="term" value="F:L-pipecolate oxidase activity"/>
    <property type="evidence" value="ECO:0007669"/>
    <property type="project" value="TreeGrafter"/>
</dbReference>
<dbReference type="GO" id="GO:0008115">
    <property type="term" value="F:sarcosine oxidase activity"/>
    <property type="evidence" value="ECO:0007669"/>
    <property type="project" value="TreeGrafter"/>
</dbReference>
<keyword evidence="4" id="KW-0274">FAD</keyword>
<sequence>MSGIYDTIVVGAGIEGSSTAYYLAKQGQKTLLFEQFPLPHNRGSSHGQSRITRKAYGSQEHYAVMMNEAFQLWEQLEREKTQECYP</sequence>
<dbReference type="InterPro" id="IPR045170">
    <property type="entry name" value="MTOX"/>
</dbReference>
<dbReference type="OrthoDB" id="424974at2759"/>
<comment type="similarity">
    <text evidence="2">Belongs to the MSOX/MTOX family.</text>
</comment>
<dbReference type="GO" id="GO:0033514">
    <property type="term" value="P:L-lysine catabolic process to acetyl-CoA via L-pipecolate"/>
    <property type="evidence" value="ECO:0007669"/>
    <property type="project" value="TreeGrafter"/>
</dbReference>
<dbReference type="AlphaFoldDB" id="A0A6J8DSJ1"/>
<feature type="domain" description="FAD dependent oxidoreductase" evidence="6">
    <location>
        <begin position="6"/>
        <end position="83"/>
    </location>
</feature>
<proteinExistence type="inferred from homology"/>
<dbReference type="Gene3D" id="3.50.50.60">
    <property type="entry name" value="FAD/NAD(P)-binding domain"/>
    <property type="match status" value="1"/>
</dbReference>
<reference evidence="7 8" key="1">
    <citation type="submission" date="2020-06" db="EMBL/GenBank/DDBJ databases">
        <authorList>
            <person name="Li R."/>
            <person name="Bekaert M."/>
        </authorList>
    </citation>
    <scope>NUCLEOTIDE SEQUENCE [LARGE SCALE GENOMIC DNA]</scope>
    <source>
        <strain evidence="8">wild</strain>
    </source>
</reference>
<accession>A0A6J8DSJ1</accession>
<keyword evidence="8" id="KW-1185">Reference proteome</keyword>
<dbReference type="Proteomes" id="UP000507470">
    <property type="component" value="Unassembled WGS sequence"/>
</dbReference>
<protein>
    <recommendedName>
        <fullName evidence="6">FAD dependent oxidoreductase domain-containing protein</fullName>
    </recommendedName>
</protein>